<dbReference type="AlphaFoldDB" id="A0A0E3W2W2"/>
<feature type="binding site" evidence="7">
    <location>
        <position position="128"/>
    </location>
    <ligand>
        <name>[2Fe-2S] cluster</name>
        <dbReference type="ChEBI" id="CHEBI:190135"/>
    </ligand>
</feature>
<accession>A0A0E3W2W2</accession>
<name>A0A0E3W2W2_9FIRM</name>
<dbReference type="PANTHER" id="PTHR43342:SF1">
    <property type="entry name" value="BIFURCATING [FEFE] HYDROGENASE GAMMA SUBUNIT"/>
    <property type="match status" value="1"/>
</dbReference>
<keyword evidence="9" id="KW-1185">Reference proteome</keyword>
<feature type="binding site" evidence="7">
    <location>
        <position position="132"/>
    </location>
    <ligand>
        <name>[2Fe-2S] cluster</name>
        <dbReference type="ChEBI" id="CHEBI:190135"/>
    </ligand>
</feature>
<keyword evidence="2 7" id="KW-0001">2Fe-2S</keyword>
<dbReference type="EMBL" id="CGIH01000013">
    <property type="protein sequence ID" value="CFX26273.1"/>
    <property type="molecule type" value="Genomic_DNA"/>
</dbReference>
<comment type="similarity">
    <text evidence="1">Belongs to the complex I 24 kDa subunit family.</text>
</comment>
<dbReference type="Gene3D" id="1.10.10.1590">
    <property type="entry name" value="NADH-quinone oxidoreductase subunit E"/>
    <property type="match status" value="1"/>
</dbReference>
<dbReference type="NCBIfam" id="NF005722">
    <property type="entry name" value="PRK07539.1-2"/>
    <property type="match status" value="1"/>
</dbReference>
<evidence type="ECO:0000256" key="7">
    <source>
        <dbReference type="PIRSR" id="PIRSR000216-1"/>
    </source>
</evidence>
<dbReference type="Pfam" id="PF01257">
    <property type="entry name" value="2Fe-2S_thioredx"/>
    <property type="match status" value="1"/>
</dbReference>
<dbReference type="CDD" id="cd03064">
    <property type="entry name" value="TRX_Fd_NuoE"/>
    <property type="match status" value="1"/>
</dbReference>
<dbReference type="InterPro" id="IPR042128">
    <property type="entry name" value="NuoE_dom"/>
</dbReference>
<reference evidence="8 9" key="1">
    <citation type="submission" date="2015-03" db="EMBL/GenBank/DDBJ databases">
        <authorList>
            <person name="Murphy D."/>
        </authorList>
    </citation>
    <scope>NUCLEOTIDE SEQUENCE [LARGE SCALE GENOMIC DNA]</scope>
    <source>
        <strain evidence="8 9">OL-4</strain>
    </source>
</reference>
<evidence type="ECO:0000256" key="3">
    <source>
        <dbReference type="ARBA" id="ARBA00022723"/>
    </source>
</evidence>
<dbReference type="InterPro" id="IPR041921">
    <property type="entry name" value="NuoE_N"/>
</dbReference>
<dbReference type="InterPro" id="IPR036249">
    <property type="entry name" value="Thioredoxin-like_sf"/>
</dbReference>
<dbReference type="RefSeq" id="WP_046496348.1">
    <property type="nucleotide sequence ID" value="NZ_CGIH01000013.1"/>
</dbReference>
<proteinExistence type="inferred from homology"/>
<dbReference type="SUPFAM" id="SSF52833">
    <property type="entry name" value="Thioredoxin-like"/>
    <property type="match status" value="1"/>
</dbReference>
<evidence type="ECO:0000256" key="4">
    <source>
        <dbReference type="ARBA" id="ARBA00023004"/>
    </source>
</evidence>
<dbReference type="Proteomes" id="UP000045545">
    <property type="component" value="Unassembled WGS sequence"/>
</dbReference>
<gene>
    <name evidence="8" type="ORF">872</name>
</gene>
<dbReference type="GO" id="GO:0051537">
    <property type="term" value="F:2 iron, 2 sulfur cluster binding"/>
    <property type="evidence" value="ECO:0007669"/>
    <property type="project" value="UniProtKB-KW"/>
</dbReference>
<dbReference type="InterPro" id="IPR028431">
    <property type="entry name" value="NADP_DH_HndA-like"/>
</dbReference>
<dbReference type="GO" id="GO:0046872">
    <property type="term" value="F:metal ion binding"/>
    <property type="evidence" value="ECO:0007669"/>
    <property type="project" value="UniProtKB-KW"/>
</dbReference>
<protein>
    <submittedName>
        <fullName evidence="8">NADH-quinone oxidoreductase subunit E-like</fullName>
    </submittedName>
</protein>
<keyword evidence="5 7" id="KW-0411">Iron-sulfur</keyword>
<evidence type="ECO:0000313" key="9">
    <source>
        <dbReference type="Proteomes" id="UP000045545"/>
    </source>
</evidence>
<keyword evidence="4 7" id="KW-0408">Iron</keyword>
<evidence type="ECO:0000313" key="8">
    <source>
        <dbReference type="EMBL" id="CFX26273.1"/>
    </source>
</evidence>
<dbReference type="OrthoDB" id="9807941at2"/>
<evidence type="ECO:0000256" key="2">
    <source>
        <dbReference type="ARBA" id="ARBA00022714"/>
    </source>
</evidence>
<keyword evidence="3 7" id="KW-0479">Metal-binding</keyword>
<dbReference type="PANTHER" id="PTHR43342">
    <property type="entry name" value="NADH-QUINONE OXIDOREDUCTASE, E SUBUNIT"/>
    <property type="match status" value="1"/>
</dbReference>
<dbReference type="STRING" id="690567.872"/>
<organism evidence="8 9">
    <name type="scientific">Syntrophomonas zehnderi OL-4</name>
    <dbReference type="NCBI Taxonomy" id="690567"/>
    <lineage>
        <taxon>Bacteria</taxon>
        <taxon>Bacillati</taxon>
        <taxon>Bacillota</taxon>
        <taxon>Clostridia</taxon>
        <taxon>Eubacteriales</taxon>
        <taxon>Syntrophomonadaceae</taxon>
        <taxon>Syntrophomonas</taxon>
    </lineage>
</organism>
<dbReference type="PIRSF" id="PIRSF000216">
    <property type="entry name" value="NADH_DH_24kDa"/>
    <property type="match status" value="1"/>
</dbReference>
<dbReference type="InterPro" id="IPR002023">
    <property type="entry name" value="NuoE-like"/>
</dbReference>
<feature type="binding site" evidence="7">
    <location>
        <position position="86"/>
    </location>
    <ligand>
        <name>[2Fe-2S] cluster</name>
        <dbReference type="ChEBI" id="CHEBI:190135"/>
    </ligand>
</feature>
<evidence type="ECO:0000256" key="5">
    <source>
        <dbReference type="ARBA" id="ARBA00023014"/>
    </source>
</evidence>
<evidence type="ECO:0000256" key="6">
    <source>
        <dbReference type="ARBA" id="ARBA00034078"/>
    </source>
</evidence>
<feature type="binding site" evidence="7">
    <location>
        <position position="91"/>
    </location>
    <ligand>
        <name>[2Fe-2S] cluster</name>
        <dbReference type="ChEBI" id="CHEBI:190135"/>
    </ligand>
</feature>
<evidence type="ECO:0000256" key="1">
    <source>
        <dbReference type="ARBA" id="ARBA00010643"/>
    </source>
</evidence>
<dbReference type="Gene3D" id="3.40.30.10">
    <property type="entry name" value="Glutaredoxin"/>
    <property type="match status" value="1"/>
</dbReference>
<sequence>MCSCGEGIKDLRYTALEKMLENYQHCPEKIIPVLQETQGIFGYIPAAAIQQISNALDMPSSEIFGVVTFYGQFHLQARGKNIIRICSGTACHVRGGGQVLDAIVKGLGLMNGRTTTEDLMFTLEPVACLGACGMAPVIMINDDTYGRISPQEVPAILAHYKEKEGGQVWVA</sequence>
<comment type="cofactor">
    <cofactor evidence="7">
        <name>[2Fe-2S] cluster</name>
        <dbReference type="ChEBI" id="CHEBI:190135"/>
    </cofactor>
    <text evidence="7">Binds 1 [2Fe-2S] cluster.</text>
</comment>
<dbReference type="PROSITE" id="PS01099">
    <property type="entry name" value="COMPLEX1_24K"/>
    <property type="match status" value="1"/>
</dbReference>
<dbReference type="GO" id="GO:0016491">
    <property type="term" value="F:oxidoreductase activity"/>
    <property type="evidence" value="ECO:0007669"/>
    <property type="project" value="InterPro"/>
</dbReference>
<comment type="cofactor">
    <cofactor evidence="6">
        <name>[2Fe-2S] cluster</name>
        <dbReference type="ChEBI" id="CHEBI:190135"/>
    </cofactor>
</comment>